<dbReference type="EnsemblPlants" id="KEH15500">
    <property type="protein sequence ID" value="KEH15500"/>
    <property type="gene ID" value="MTR_0921s0010"/>
</dbReference>
<feature type="compositionally biased region" description="Polar residues" evidence="1">
    <location>
        <begin position="721"/>
        <end position="733"/>
    </location>
</feature>
<sequence length="1058" mass="120189">MFVHDFELPAGEILYGDMPDVVINGQRRIGIEITDLYLADGNDPDSEQVQRRYRDAAVQQAQTLYLEAGGRSTELHFAFDFDKPIRKIEPLAKAIAELGLRIESGPSGNVPDDMLEHIPELTWAYWNGREYPDAKWRITQTYTVPSLALPRIEKTIAEKTERAKKYRTCDAYWLMMVVNFWNPASDQDVSWPEGATRRQSRGRMTPEKYKEILAEFDTLLSHAQALGDRLTGRPIEGVHLAYVDTIYTKLICHGISLRRLSPTLDVRVSPRELWDLPSACAVARSLIEAYDALAYIGVPSLGPSEREFRIVLWDAHDQTRRLAMLEKIGSIDDRVEEIRQKAAALSGQIKSHEFFANATKELQARVTRGEPFHLTQKELNLAHGINHDFYVTATMFLSQYVHTYPFAIRQLMNAKAGDLDSIGLSSMPLRYTMPFIVKAIDTMTALWPDAQGTFSDDLDMLIRQWRHERAMNRDWILQTKETRRTFSAATWVPLRASQNDEQGEVREVGHVSEYFGCGSVAFPPEHREVAERLSWSDIGIGHNVQPYAYEDGHYSPIDQYQYNDKEPIGVELVFEHPQHVVGGTQWILNPDLVVALHLIKEGSEWVRPEENFVVVAREVVDENGRYRLIEIKREFLMDYLAARNLSLRLSYYRQRVENVAALEGGAYESLDDREEERDGGRFELRVRGLDDVFGGSWASFRAWRTDVDEDEDAPVMGPESDGNTDYETAQGHHSGSDGVRVEGEFWRDEWIEHQGQSVRVRGDADRNLPQFIVETDGKRMASSDLNNEDVGRWLWFRSSVVTALLGHRGFSFEWYTAETGGIRSTSGYVTHFGINASDLVTVYAQDVARVSAWEQHVWAAHNVVPDGKVSNELLSAQVKAQVAPTHAVETMLFESMRLLEGGFRENFSVGLYTHEIDDAEVMQHVSRFASKDQASLLRLAKELVRVFSDRLNVRELRKLATHADKEKLGSNKLLQDILAQKIGAEKARRIFGSIAGTYDMRLGDAHPTGSKIGEALKLAEIDDSLSFMRQGEQLIHNFGRSVWWTGKLLFGDSKKEGA</sequence>
<name>A0A072TPK5_MEDTR</name>
<evidence type="ECO:0000256" key="1">
    <source>
        <dbReference type="SAM" id="MobiDB-lite"/>
    </source>
</evidence>
<accession>A0A072TPK5</accession>
<reference evidence="3" key="3">
    <citation type="submission" date="2015-06" db="UniProtKB">
        <authorList>
            <consortium name="EnsemblPlants"/>
        </authorList>
    </citation>
    <scope>IDENTIFICATION</scope>
    <source>
        <strain evidence="3">cv. Jemalong A17</strain>
    </source>
</reference>
<reference evidence="2 4" key="1">
    <citation type="journal article" date="2011" name="Nature">
        <title>The Medicago genome provides insight into the evolution of rhizobial symbioses.</title>
        <authorList>
            <person name="Young N.D."/>
            <person name="Debelle F."/>
            <person name="Oldroyd G.E."/>
            <person name="Geurts R."/>
            <person name="Cannon S.B."/>
            <person name="Udvardi M.K."/>
            <person name="Benedito V.A."/>
            <person name="Mayer K.F."/>
            <person name="Gouzy J."/>
            <person name="Schoof H."/>
            <person name="Van de Peer Y."/>
            <person name="Proost S."/>
            <person name="Cook D.R."/>
            <person name="Meyers B.C."/>
            <person name="Spannagl M."/>
            <person name="Cheung F."/>
            <person name="De Mita S."/>
            <person name="Krishnakumar V."/>
            <person name="Gundlach H."/>
            <person name="Zhou S."/>
            <person name="Mudge J."/>
            <person name="Bharti A.K."/>
            <person name="Murray J.D."/>
            <person name="Naoumkina M.A."/>
            <person name="Rosen B."/>
            <person name="Silverstein K.A."/>
            <person name="Tang H."/>
            <person name="Rombauts S."/>
            <person name="Zhao P.X."/>
            <person name="Zhou P."/>
            <person name="Barbe V."/>
            <person name="Bardou P."/>
            <person name="Bechner M."/>
            <person name="Bellec A."/>
            <person name="Berger A."/>
            <person name="Berges H."/>
            <person name="Bidwell S."/>
            <person name="Bisseling T."/>
            <person name="Choisne N."/>
            <person name="Couloux A."/>
            <person name="Denny R."/>
            <person name="Deshpande S."/>
            <person name="Dai X."/>
            <person name="Doyle J.J."/>
            <person name="Dudez A.M."/>
            <person name="Farmer A.D."/>
            <person name="Fouteau S."/>
            <person name="Franken C."/>
            <person name="Gibelin C."/>
            <person name="Gish J."/>
            <person name="Goldstein S."/>
            <person name="Gonzalez A.J."/>
            <person name="Green P.J."/>
            <person name="Hallab A."/>
            <person name="Hartog M."/>
            <person name="Hua A."/>
            <person name="Humphray S.J."/>
            <person name="Jeong D.H."/>
            <person name="Jing Y."/>
            <person name="Jocker A."/>
            <person name="Kenton S.M."/>
            <person name="Kim D.J."/>
            <person name="Klee K."/>
            <person name="Lai H."/>
            <person name="Lang C."/>
            <person name="Lin S."/>
            <person name="Macmil S.L."/>
            <person name="Magdelenat G."/>
            <person name="Matthews L."/>
            <person name="McCorrison J."/>
            <person name="Monaghan E.L."/>
            <person name="Mun J.H."/>
            <person name="Najar F.Z."/>
            <person name="Nicholson C."/>
            <person name="Noirot C."/>
            <person name="O'Bleness M."/>
            <person name="Paule C.R."/>
            <person name="Poulain J."/>
            <person name="Prion F."/>
            <person name="Qin B."/>
            <person name="Qu C."/>
            <person name="Retzel E.F."/>
            <person name="Riddle C."/>
            <person name="Sallet E."/>
            <person name="Samain S."/>
            <person name="Samson N."/>
            <person name="Sanders I."/>
            <person name="Saurat O."/>
            <person name="Scarpelli C."/>
            <person name="Schiex T."/>
            <person name="Segurens B."/>
            <person name="Severin A.J."/>
            <person name="Sherrier D.J."/>
            <person name="Shi R."/>
            <person name="Sims S."/>
            <person name="Singer S.R."/>
            <person name="Sinharoy S."/>
            <person name="Sterck L."/>
            <person name="Viollet A."/>
            <person name="Wang B.B."/>
            <person name="Wang K."/>
            <person name="Wang M."/>
            <person name="Wang X."/>
            <person name="Warfsmann J."/>
            <person name="Weissenbach J."/>
            <person name="White D.D."/>
            <person name="White J.D."/>
            <person name="Wiley G.B."/>
            <person name="Wincker P."/>
            <person name="Xing Y."/>
            <person name="Yang L."/>
            <person name="Yao Z."/>
            <person name="Ying F."/>
            <person name="Zhai J."/>
            <person name="Zhou L."/>
            <person name="Zuber A."/>
            <person name="Denarie J."/>
            <person name="Dixon R.A."/>
            <person name="May G.D."/>
            <person name="Schwartz D.C."/>
            <person name="Rogers J."/>
            <person name="Quetier F."/>
            <person name="Town C.D."/>
            <person name="Roe B.A."/>
        </authorList>
    </citation>
    <scope>NUCLEOTIDE SEQUENCE [LARGE SCALE GENOMIC DNA]</scope>
    <source>
        <strain evidence="2">A17</strain>
        <strain evidence="3 4">cv. Jemalong A17</strain>
    </source>
</reference>
<dbReference type="HOGENOM" id="CLU_289755_0_0_1"/>
<reference evidence="2 4" key="2">
    <citation type="journal article" date="2014" name="BMC Genomics">
        <title>An improved genome release (version Mt4.0) for the model legume Medicago truncatula.</title>
        <authorList>
            <person name="Tang H."/>
            <person name="Krishnakumar V."/>
            <person name="Bidwell S."/>
            <person name="Rosen B."/>
            <person name="Chan A."/>
            <person name="Zhou S."/>
            <person name="Gentzbittel L."/>
            <person name="Childs K.L."/>
            <person name="Yandell M."/>
            <person name="Gundlach H."/>
            <person name="Mayer K.F."/>
            <person name="Schwartz D.C."/>
            <person name="Town C.D."/>
        </authorList>
    </citation>
    <scope>GENOME REANNOTATION</scope>
    <source>
        <strain evidence="2">A17</strain>
        <strain evidence="3 4">cv. Jemalong A17</strain>
    </source>
</reference>
<organism evidence="2 4">
    <name type="scientific">Medicago truncatula</name>
    <name type="common">Barrel medic</name>
    <name type="synonym">Medicago tribuloides</name>
    <dbReference type="NCBI Taxonomy" id="3880"/>
    <lineage>
        <taxon>Eukaryota</taxon>
        <taxon>Viridiplantae</taxon>
        <taxon>Streptophyta</taxon>
        <taxon>Embryophyta</taxon>
        <taxon>Tracheophyta</taxon>
        <taxon>Spermatophyta</taxon>
        <taxon>Magnoliopsida</taxon>
        <taxon>eudicotyledons</taxon>
        <taxon>Gunneridae</taxon>
        <taxon>Pentapetalae</taxon>
        <taxon>rosids</taxon>
        <taxon>fabids</taxon>
        <taxon>Fabales</taxon>
        <taxon>Fabaceae</taxon>
        <taxon>Papilionoideae</taxon>
        <taxon>50 kb inversion clade</taxon>
        <taxon>NPAAA clade</taxon>
        <taxon>Hologalegina</taxon>
        <taxon>IRL clade</taxon>
        <taxon>Trifolieae</taxon>
        <taxon>Medicago</taxon>
    </lineage>
</organism>
<protein>
    <submittedName>
        <fullName evidence="2 3">Uncharacterized protein</fullName>
    </submittedName>
</protein>
<proteinExistence type="predicted"/>
<dbReference type="Proteomes" id="UP000002051">
    <property type="component" value="Unassembled WGS sequence"/>
</dbReference>
<dbReference type="AlphaFoldDB" id="A0A072TPK5"/>
<evidence type="ECO:0000313" key="2">
    <source>
        <dbReference type="EMBL" id="KEH15500.1"/>
    </source>
</evidence>
<gene>
    <name evidence="2" type="ORF">MTR_0921s0010</name>
</gene>
<dbReference type="EMBL" id="KL403645">
    <property type="protein sequence ID" value="KEH15500.1"/>
    <property type="molecule type" value="Genomic_DNA"/>
</dbReference>
<evidence type="ECO:0000313" key="4">
    <source>
        <dbReference type="Proteomes" id="UP000002051"/>
    </source>
</evidence>
<evidence type="ECO:0000313" key="3">
    <source>
        <dbReference type="EnsemblPlants" id="KEH15500"/>
    </source>
</evidence>
<feature type="region of interest" description="Disordered" evidence="1">
    <location>
        <begin position="709"/>
        <end position="738"/>
    </location>
</feature>
<keyword evidence="4" id="KW-1185">Reference proteome</keyword>